<organism evidence="1 2">
    <name type="scientific">Pristionchus fissidentatus</name>
    <dbReference type="NCBI Taxonomy" id="1538716"/>
    <lineage>
        <taxon>Eukaryota</taxon>
        <taxon>Metazoa</taxon>
        <taxon>Ecdysozoa</taxon>
        <taxon>Nematoda</taxon>
        <taxon>Chromadorea</taxon>
        <taxon>Rhabditida</taxon>
        <taxon>Rhabditina</taxon>
        <taxon>Diplogasteromorpha</taxon>
        <taxon>Diplogasteroidea</taxon>
        <taxon>Neodiplogasteridae</taxon>
        <taxon>Pristionchus</taxon>
    </lineage>
</organism>
<accession>A0AAV5WJT9</accession>
<protein>
    <submittedName>
        <fullName evidence="1">Uncharacterized protein</fullName>
    </submittedName>
</protein>
<dbReference type="Proteomes" id="UP001432322">
    <property type="component" value="Unassembled WGS sequence"/>
</dbReference>
<comment type="caution">
    <text evidence="1">The sequence shown here is derived from an EMBL/GenBank/DDBJ whole genome shotgun (WGS) entry which is preliminary data.</text>
</comment>
<reference evidence="1" key="1">
    <citation type="submission" date="2023-10" db="EMBL/GenBank/DDBJ databases">
        <title>Genome assembly of Pristionchus species.</title>
        <authorList>
            <person name="Yoshida K."/>
            <person name="Sommer R.J."/>
        </authorList>
    </citation>
    <scope>NUCLEOTIDE SEQUENCE</scope>
    <source>
        <strain evidence="1">RS5133</strain>
    </source>
</reference>
<keyword evidence="2" id="KW-1185">Reference proteome</keyword>
<gene>
    <name evidence="1" type="ORF">PFISCL1PPCAC_23524</name>
</gene>
<feature type="non-terminal residue" evidence="1">
    <location>
        <position position="1"/>
    </location>
</feature>
<name>A0AAV5WJT9_9BILA</name>
<dbReference type="EMBL" id="BTSY01000006">
    <property type="protein sequence ID" value="GMT32227.1"/>
    <property type="molecule type" value="Genomic_DNA"/>
</dbReference>
<dbReference type="AlphaFoldDB" id="A0AAV5WJT9"/>
<sequence>VRNAREEEKKEAIEKKKYEARTAFADALMRAKTSVHKVEVGAKRMRLQTLISDEERWIESRMALRPFFNGLQARTEHTLSPETRQFAEFCYESKLAHYVSVALVKCATSAGGRVKAEEIANEMRGESKKNLKMTWKPLVDQCADLLRKLKMESTNAKLARLSDHWGKKKEGEKLSRMLMTIVKKAMTSGNPPLWRAYLELMQWTELSSIDNFPITQIIDESLARDMSTVPMRKIVVVKRNEAMHCAELFVENEWKKNCPIHVITDSEEDAARFYKRACVLWPQINTQLNWRGKKFGWVKSEPWIAIGTRKYFTSTRDQIGDRSKVAAVFVHAESVIDDLSPQCVEFEKDNIDEFLVHLFVMASVTVKRVREIERANLKSTEMLADLMKTWPTVYQVLKEDEIRKILEESFIPSELSMNEPPLLSEKLRMYARHAVRMTMDKSMIPTQLQKHVENNAAAYVNSAFHALEAMILGEDYIVYLERSNDSISQRVSLQTNARSEFALQQFVELKHGLEMTEHRIAKAMRDRREYFKGYNRALLLLRSNPCRYQTSIDNFTPFGTSVDISRMSPHLTPHNECKNEQEFPVFVAETAKSLIDHLVIVVCPTLALLHTTVVCLRSCIDRPVAICETTRGISIEMEKRGEEHEKESLPVVCTTAAYFMNWTSMPHAKIPLKILTGNESDNHFLVRKACDLVDVADVVNVYLWGKHSKEV</sequence>
<evidence type="ECO:0000313" key="1">
    <source>
        <dbReference type="EMBL" id="GMT32227.1"/>
    </source>
</evidence>
<proteinExistence type="predicted"/>
<evidence type="ECO:0000313" key="2">
    <source>
        <dbReference type="Proteomes" id="UP001432322"/>
    </source>
</evidence>